<comment type="caution">
    <text evidence="3">The sequence shown here is derived from an EMBL/GenBank/DDBJ whole genome shotgun (WGS) entry which is preliminary data.</text>
</comment>
<evidence type="ECO:0000313" key="3">
    <source>
        <dbReference type="EMBL" id="MDC4241612.1"/>
    </source>
</evidence>
<dbReference type="PANTHER" id="PTHR46558:SF11">
    <property type="entry name" value="HTH-TYPE TRANSCRIPTIONAL REGULATOR XRE"/>
    <property type="match status" value="1"/>
</dbReference>
<sequence>MKINEIIKERRIDQGLTQEQVAEALGVSTPAVNKWEKGISYPDITILPALARLLRVDLNTLLSFKEDVTDIEIGHFINELVEIIRSSGFDIGFEKAMDKIHEYPNNDKLILNIATVLEGSLFMFAIESIDAYEKEIENLYVKTSNSNDIEVANQATSMLINKYLGREEYDKAQACIDKLPNITYDKNQLQGNLYIKSGEYGKAAELLEQKLISKTTDLFMILISMMEIALKENHDEDAKYFAEIIQKTTSLYDLWDYNSYSAYFQLYSVQKDEVNLISTLRKMITEMKNPWDISKSRLYKHIKPKESKGESNEVFISMFLNALKNDKDNDLEFLKDNKEFLEIIDKYSK</sequence>
<accession>A0A9X4B2D0</accession>
<dbReference type="GO" id="GO:0003677">
    <property type="term" value="F:DNA binding"/>
    <property type="evidence" value="ECO:0007669"/>
    <property type="project" value="UniProtKB-KW"/>
</dbReference>
<dbReference type="RefSeq" id="WP_008677886.1">
    <property type="nucleotide sequence ID" value="NZ_CABKOG010000003.1"/>
</dbReference>
<dbReference type="Pfam" id="PF01381">
    <property type="entry name" value="HTH_3"/>
    <property type="match status" value="1"/>
</dbReference>
<keyword evidence="1" id="KW-0238">DNA-binding</keyword>
<evidence type="ECO:0000259" key="2">
    <source>
        <dbReference type="PROSITE" id="PS50943"/>
    </source>
</evidence>
<proteinExistence type="predicted"/>
<dbReference type="CDD" id="cd00093">
    <property type="entry name" value="HTH_XRE"/>
    <property type="match status" value="1"/>
</dbReference>
<evidence type="ECO:0000313" key="4">
    <source>
        <dbReference type="Proteomes" id="UP001141183"/>
    </source>
</evidence>
<dbReference type="Proteomes" id="UP001141183">
    <property type="component" value="Unassembled WGS sequence"/>
</dbReference>
<feature type="domain" description="HTH cro/C1-type" evidence="2">
    <location>
        <begin position="7"/>
        <end position="61"/>
    </location>
</feature>
<dbReference type="PANTHER" id="PTHR46558">
    <property type="entry name" value="TRACRIPTIONAL REGULATORY PROTEIN-RELATED-RELATED"/>
    <property type="match status" value="1"/>
</dbReference>
<dbReference type="AlphaFoldDB" id="A0A9X4B2D0"/>
<dbReference type="SUPFAM" id="SSF47413">
    <property type="entry name" value="lambda repressor-like DNA-binding domains"/>
    <property type="match status" value="1"/>
</dbReference>
<evidence type="ECO:0000256" key="1">
    <source>
        <dbReference type="ARBA" id="ARBA00023125"/>
    </source>
</evidence>
<dbReference type="PROSITE" id="PS50943">
    <property type="entry name" value="HTH_CROC1"/>
    <property type="match status" value="1"/>
</dbReference>
<reference evidence="3" key="1">
    <citation type="submission" date="2022-05" db="EMBL/GenBank/DDBJ databases">
        <title>Draft genome sequence of Clostridium tertium strain CP3 isolated from Peru.</title>
        <authorList>
            <person name="Hurtado R."/>
            <person name="Lima L."/>
            <person name="Sousa T."/>
            <person name="Jaiswal A.K."/>
            <person name="Tiwari S."/>
            <person name="Maturrano L."/>
            <person name="Brenig B."/>
            <person name="Azevedo V."/>
        </authorList>
    </citation>
    <scope>NUCLEOTIDE SEQUENCE</scope>
    <source>
        <strain evidence="3">CP3</strain>
    </source>
</reference>
<dbReference type="EMBL" id="JAMRYU010000017">
    <property type="protein sequence ID" value="MDC4241612.1"/>
    <property type="molecule type" value="Genomic_DNA"/>
</dbReference>
<dbReference type="Gene3D" id="1.10.260.40">
    <property type="entry name" value="lambda repressor-like DNA-binding domains"/>
    <property type="match status" value="1"/>
</dbReference>
<dbReference type="SUPFAM" id="SSF48452">
    <property type="entry name" value="TPR-like"/>
    <property type="match status" value="1"/>
</dbReference>
<protein>
    <submittedName>
        <fullName evidence="3">Helix-turn-helix domain-containing protein</fullName>
    </submittedName>
</protein>
<dbReference type="InterPro" id="IPR001387">
    <property type="entry name" value="Cro/C1-type_HTH"/>
</dbReference>
<dbReference type="InterPro" id="IPR010982">
    <property type="entry name" value="Lambda_DNA-bd_dom_sf"/>
</dbReference>
<keyword evidence="4" id="KW-1185">Reference proteome</keyword>
<dbReference type="SMART" id="SM00530">
    <property type="entry name" value="HTH_XRE"/>
    <property type="match status" value="1"/>
</dbReference>
<gene>
    <name evidence="3" type="ORF">NE398_15855</name>
</gene>
<organism evidence="3 4">
    <name type="scientific">Clostridium tertium</name>
    <dbReference type="NCBI Taxonomy" id="1559"/>
    <lineage>
        <taxon>Bacteria</taxon>
        <taxon>Bacillati</taxon>
        <taxon>Bacillota</taxon>
        <taxon>Clostridia</taxon>
        <taxon>Eubacteriales</taxon>
        <taxon>Clostridiaceae</taxon>
        <taxon>Clostridium</taxon>
    </lineage>
</organism>
<dbReference type="InterPro" id="IPR011990">
    <property type="entry name" value="TPR-like_helical_dom_sf"/>
</dbReference>
<name>A0A9X4B2D0_9CLOT</name>